<dbReference type="Proteomes" id="UP000235388">
    <property type="component" value="Unassembled WGS sequence"/>
</dbReference>
<feature type="region of interest" description="Disordered" evidence="1">
    <location>
        <begin position="1"/>
        <end position="82"/>
    </location>
</feature>
<feature type="non-terminal residue" evidence="2">
    <location>
        <position position="235"/>
    </location>
</feature>
<feature type="compositionally biased region" description="Polar residues" evidence="1">
    <location>
        <begin position="18"/>
        <end position="44"/>
    </location>
</feature>
<reference evidence="2 3" key="1">
    <citation type="submission" date="2017-11" db="EMBL/GenBank/DDBJ databases">
        <title>De novo assembly and phasing of dikaryotic genomes from two isolates of Puccinia coronata f. sp. avenae, the causal agent of oat crown rust.</title>
        <authorList>
            <person name="Miller M.E."/>
            <person name="Zhang Y."/>
            <person name="Omidvar V."/>
            <person name="Sperschneider J."/>
            <person name="Schwessinger B."/>
            <person name="Raley C."/>
            <person name="Palmer J.M."/>
            <person name="Garnica D."/>
            <person name="Upadhyaya N."/>
            <person name="Rathjen J."/>
            <person name="Taylor J.M."/>
            <person name="Park R.F."/>
            <person name="Dodds P.N."/>
            <person name="Hirsch C.D."/>
            <person name="Kianian S.F."/>
            <person name="Figueroa M."/>
        </authorList>
    </citation>
    <scope>NUCLEOTIDE SEQUENCE [LARGE SCALE GENOMIC DNA]</scope>
    <source>
        <strain evidence="2">12NC29</strain>
    </source>
</reference>
<dbReference type="EMBL" id="PGCJ01000252">
    <property type="protein sequence ID" value="PLW35734.1"/>
    <property type="molecule type" value="Genomic_DNA"/>
</dbReference>
<name>A0A2N5UDB5_9BASI</name>
<gene>
    <name evidence="2" type="ORF">PCANC_23694</name>
</gene>
<organism evidence="2 3">
    <name type="scientific">Puccinia coronata f. sp. avenae</name>
    <dbReference type="NCBI Taxonomy" id="200324"/>
    <lineage>
        <taxon>Eukaryota</taxon>
        <taxon>Fungi</taxon>
        <taxon>Dikarya</taxon>
        <taxon>Basidiomycota</taxon>
        <taxon>Pucciniomycotina</taxon>
        <taxon>Pucciniomycetes</taxon>
        <taxon>Pucciniales</taxon>
        <taxon>Pucciniaceae</taxon>
        <taxon>Puccinia</taxon>
    </lineage>
</organism>
<sequence>MAQILEGIIGDEIPSTPPETNQERQNNPPGSIQRESSRIRTPSTRPGFVRTESDSRLALGSKPSGTQINRSRKATIRTPVTDKTNISELGNDCEDSVSIVEQHQTSLGKKQVCLRTAKAITVDTIQDSDEENQKVSCKKKDITKDKDGFDHDSDDTSFACQWCPKSVKCNNGSYWNLKSHQDGANLKDSKRAACTGRSKSIEAGCHLPPTAAEKVAIDAQEKPAGSGTLIAYTMK</sequence>
<evidence type="ECO:0000313" key="3">
    <source>
        <dbReference type="Proteomes" id="UP000235388"/>
    </source>
</evidence>
<evidence type="ECO:0000313" key="2">
    <source>
        <dbReference type="EMBL" id="PLW35734.1"/>
    </source>
</evidence>
<dbReference type="AlphaFoldDB" id="A0A2N5UDB5"/>
<comment type="caution">
    <text evidence="2">The sequence shown here is derived from an EMBL/GenBank/DDBJ whole genome shotgun (WGS) entry which is preliminary data.</text>
</comment>
<evidence type="ECO:0000256" key="1">
    <source>
        <dbReference type="SAM" id="MobiDB-lite"/>
    </source>
</evidence>
<accession>A0A2N5UDB5</accession>
<protein>
    <submittedName>
        <fullName evidence="2">Uncharacterized protein</fullName>
    </submittedName>
</protein>
<proteinExistence type="predicted"/>
<keyword evidence="3" id="KW-1185">Reference proteome</keyword>